<dbReference type="Proteomes" id="UP001489509">
    <property type="component" value="Unassembled WGS sequence"/>
</dbReference>
<keyword evidence="2" id="KW-1185">Reference proteome</keyword>
<protein>
    <submittedName>
        <fullName evidence="1">Uncharacterized protein</fullName>
    </submittedName>
</protein>
<dbReference type="RefSeq" id="WP_349217658.1">
    <property type="nucleotide sequence ID" value="NZ_JBBMFD010000001.1"/>
</dbReference>
<sequence>MGKACHFPRPFARKIPLQKRNGMLYYLSKELFSLVQSSMVFPQSGKMSFSVSFLLGEANGNGLCIPALFSLCGKMNSALGKGIFLKNRLAIANLFETLFCFTSLSKRKVPIKSKPNAAFCLLNG</sequence>
<evidence type="ECO:0000313" key="2">
    <source>
        <dbReference type="Proteomes" id="UP001489509"/>
    </source>
</evidence>
<evidence type="ECO:0000313" key="1">
    <source>
        <dbReference type="EMBL" id="MEQ2439382.1"/>
    </source>
</evidence>
<comment type="caution">
    <text evidence="1">The sequence shown here is derived from an EMBL/GenBank/DDBJ whole genome shotgun (WGS) entry which is preliminary data.</text>
</comment>
<organism evidence="1 2">
    <name type="scientific">Solibaculum intestinale</name>
    <dbReference type="NCBI Taxonomy" id="3133165"/>
    <lineage>
        <taxon>Bacteria</taxon>
        <taxon>Bacillati</taxon>
        <taxon>Bacillota</taxon>
        <taxon>Clostridia</taxon>
        <taxon>Eubacteriales</taxon>
        <taxon>Oscillospiraceae</taxon>
        <taxon>Solibaculum</taxon>
    </lineage>
</organism>
<name>A0ABV1DYC8_9FIRM</name>
<gene>
    <name evidence="1" type="ORF">WMO26_00920</name>
</gene>
<accession>A0ABV1DYC8</accession>
<dbReference type="EMBL" id="JBBMFD010000001">
    <property type="protein sequence ID" value="MEQ2439382.1"/>
    <property type="molecule type" value="Genomic_DNA"/>
</dbReference>
<reference evidence="1 2" key="1">
    <citation type="submission" date="2024-03" db="EMBL/GenBank/DDBJ databases">
        <title>Human intestinal bacterial collection.</title>
        <authorList>
            <person name="Pauvert C."/>
            <person name="Hitch T.C.A."/>
            <person name="Clavel T."/>
        </authorList>
    </citation>
    <scope>NUCLEOTIDE SEQUENCE [LARGE SCALE GENOMIC DNA]</scope>
    <source>
        <strain evidence="1 2">CLA-JM-H44</strain>
    </source>
</reference>
<proteinExistence type="predicted"/>